<keyword evidence="2" id="KW-0862">Zinc</keyword>
<feature type="compositionally biased region" description="Basic residues" evidence="3">
    <location>
        <begin position="560"/>
        <end position="575"/>
    </location>
</feature>
<feature type="compositionally biased region" description="Acidic residues" evidence="3">
    <location>
        <begin position="454"/>
        <end position="463"/>
    </location>
</feature>
<feature type="compositionally biased region" description="Low complexity" evidence="3">
    <location>
        <begin position="263"/>
        <end position="281"/>
    </location>
</feature>
<feature type="compositionally biased region" description="Polar residues" evidence="3">
    <location>
        <begin position="658"/>
        <end position="682"/>
    </location>
</feature>
<evidence type="ECO:0000256" key="2">
    <source>
        <dbReference type="ARBA" id="ARBA00022833"/>
    </source>
</evidence>
<gene>
    <name evidence="4" type="ORF">BD289DRAFT_486797</name>
</gene>
<evidence type="ECO:0000256" key="1">
    <source>
        <dbReference type="ARBA" id="ARBA00022723"/>
    </source>
</evidence>
<feature type="compositionally biased region" description="Low complexity" evidence="3">
    <location>
        <begin position="469"/>
        <end position="484"/>
    </location>
</feature>
<feature type="compositionally biased region" description="Low complexity" evidence="3">
    <location>
        <begin position="576"/>
        <end position="593"/>
    </location>
</feature>
<feature type="compositionally biased region" description="Basic residues" evidence="3">
    <location>
        <begin position="644"/>
        <end position="655"/>
    </location>
</feature>
<dbReference type="PROSITE" id="PS50143">
    <property type="entry name" value="BIR_REPEAT_2"/>
    <property type="match status" value="2"/>
</dbReference>
<feature type="compositionally biased region" description="Acidic residues" evidence="3">
    <location>
        <begin position="304"/>
        <end position="318"/>
    </location>
</feature>
<sequence>MVIQVSPEYFIYDNRLATFTQPQAVAGAGAASRSRRASSAKGSARAQPKTLSWPHESIDPADMARAGFFFMPSPKDPDNAVCFLCKKSLADWEPNDNPLEEHLKHNPECGWAITAAVEAKLGDYAEEDPRDPVLVEARKATFSNRWPHEGKEGWNCKTKQMVEAGWKYAPMVDADDNVICSYCDCGLFGWEKEDEPWDEHFRRKERPDEAPCPFFSLISSRPAPKKAGRAARSSKASRLSLQSVSLTDLAAMADDTAADTDDSVMTSTSNMSTTAKASNKSAKAKKPAASRAKRSRAKNSEATEVVEDELVQSIEEESAAPPALPVTEVEERGRKRSTDEVEDSAATDAEAPAPKKRATRTRKARASDITERSHTDTDMTDEPTTKPAKKPAARKSTRKASATRRNTARNTRKGSVTTTASTASPPPSPPSPQIPDDEEIDRRLQADLERPLTDDEEGPVDADPETKKAAAASAAATQKEQASENQPDSADGVLTNTSTNDFAYLDQAPAEMAQPATEAMQDAMDIDEKEPELDPAPEMLEEPESLQETDAVKEPEAPKATRRGRKTAATRRAKKTTTQQTEQSSETTSQHQSVHPPSSRPTAEEEEPDEIAEAQVSLVNTSGVRRSAGHSSLENAADSSKPKTTTKRGRPPKKKNSQEAATESADGSTTAELSTASKTGSVKNDDEATAAPSEAPQKRPSTGKRGRPPKKTQTPDISTQEAAPAPPPTPPPPPPQPTAEPQPEPAESETTVEEIPAKQDVPVAGSSPDPPRKPVPLSNQDLKVVKQRRVLKPVPLLERRVLSTLAQAPVGQHASPAQQHHQHQKLSPAKHKIFAVVSPSPSPQQSSDAENRNPFWDRSTNISKGKRISAESRTVTTPARQRSMSPSKQQQDNIIGGLQSTEEWTAIDLELVFENTQQQAGTGDDSTETGNAATRFFANGGGGLTEQERNMTVEEWIYHNASQAEQKLREECEAMVTAFEREGTRAMAVLEGLIVE</sequence>
<dbReference type="InterPro" id="IPR051190">
    <property type="entry name" value="Baculoviral_IAP"/>
</dbReference>
<evidence type="ECO:0000313" key="4">
    <source>
        <dbReference type="EMBL" id="PSR76626.1"/>
    </source>
</evidence>
<evidence type="ECO:0000313" key="5">
    <source>
        <dbReference type="Proteomes" id="UP000241462"/>
    </source>
</evidence>
<keyword evidence="5" id="KW-1185">Reference proteome</keyword>
<dbReference type="STRING" id="2025994.A0A2T2ZTX7"/>
<keyword evidence="1" id="KW-0479">Metal-binding</keyword>
<organism evidence="4 5">
    <name type="scientific">Coniella lustricola</name>
    <dbReference type="NCBI Taxonomy" id="2025994"/>
    <lineage>
        <taxon>Eukaryota</taxon>
        <taxon>Fungi</taxon>
        <taxon>Dikarya</taxon>
        <taxon>Ascomycota</taxon>
        <taxon>Pezizomycotina</taxon>
        <taxon>Sordariomycetes</taxon>
        <taxon>Sordariomycetidae</taxon>
        <taxon>Diaporthales</taxon>
        <taxon>Schizoparmaceae</taxon>
        <taxon>Coniella</taxon>
    </lineage>
</organism>
<feature type="compositionally biased region" description="Basic and acidic residues" evidence="3">
    <location>
        <begin position="329"/>
        <end position="339"/>
    </location>
</feature>
<dbReference type="PANTHER" id="PTHR46771:SF5">
    <property type="entry name" value="DETERIN"/>
    <property type="match status" value="1"/>
</dbReference>
<feature type="region of interest" description="Disordered" evidence="3">
    <location>
        <begin position="215"/>
        <end position="237"/>
    </location>
</feature>
<reference evidence="4 5" key="1">
    <citation type="journal article" date="2018" name="Mycol. Prog.">
        <title>Coniella lustricola, a new species from submerged detritus.</title>
        <authorList>
            <person name="Raudabaugh D.B."/>
            <person name="Iturriaga T."/>
            <person name="Carver A."/>
            <person name="Mondo S."/>
            <person name="Pangilinan J."/>
            <person name="Lipzen A."/>
            <person name="He G."/>
            <person name="Amirebrahimi M."/>
            <person name="Grigoriev I.V."/>
            <person name="Miller A.N."/>
        </authorList>
    </citation>
    <scope>NUCLEOTIDE SEQUENCE [LARGE SCALE GENOMIC DNA]</scope>
    <source>
        <strain evidence="4 5">B22-T-1</strain>
    </source>
</reference>
<dbReference type="InParanoid" id="A0A2T2ZTX7"/>
<feature type="compositionally biased region" description="Basic residues" evidence="3">
    <location>
        <begin position="701"/>
        <end position="710"/>
    </location>
</feature>
<evidence type="ECO:0008006" key="6">
    <source>
        <dbReference type="Google" id="ProtNLM"/>
    </source>
</evidence>
<feature type="compositionally biased region" description="Basic residues" evidence="3">
    <location>
        <begin position="354"/>
        <end position="364"/>
    </location>
</feature>
<feature type="region of interest" description="Disordered" evidence="3">
    <location>
        <begin position="29"/>
        <end position="57"/>
    </location>
</feature>
<feature type="compositionally biased region" description="Polar residues" evidence="3">
    <location>
        <begin position="617"/>
        <end position="638"/>
    </location>
</feature>
<dbReference type="Proteomes" id="UP000241462">
    <property type="component" value="Unassembled WGS sequence"/>
</dbReference>
<dbReference type="AlphaFoldDB" id="A0A2T2ZTX7"/>
<accession>A0A2T2ZTX7</accession>
<feature type="compositionally biased region" description="Acidic residues" evidence="3">
    <location>
        <begin position="524"/>
        <end position="547"/>
    </location>
</feature>
<feature type="compositionally biased region" description="Pro residues" evidence="3">
    <location>
        <begin position="724"/>
        <end position="744"/>
    </location>
</feature>
<feature type="compositionally biased region" description="Polar residues" evidence="3">
    <location>
        <begin position="871"/>
        <end position="893"/>
    </location>
</feature>
<feature type="compositionally biased region" description="Basic residues" evidence="3">
    <location>
        <begin position="820"/>
        <end position="833"/>
    </location>
</feature>
<feature type="compositionally biased region" description="Basic residues" evidence="3">
    <location>
        <begin position="282"/>
        <end position="297"/>
    </location>
</feature>
<feature type="compositionally biased region" description="Pro residues" evidence="3">
    <location>
        <begin position="424"/>
        <end position="433"/>
    </location>
</feature>
<dbReference type="PANTHER" id="PTHR46771">
    <property type="entry name" value="DETERIN"/>
    <property type="match status" value="1"/>
</dbReference>
<dbReference type="CDD" id="cd00022">
    <property type="entry name" value="BIR"/>
    <property type="match status" value="2"/>
</dbReference>
<proteinExistence type="predicted"/>
<feature type="compositionally biased region" description="Basic and acidic residues" evidence="3">
    <location>
        <begin position="440"/>
        <end position="453"/>
    </location>
</feature>
<evidence type="ECO:0000256" key="3">
    <source>
        <dbReference type="SAM" id="MobiDB-lite"/>
    </source>
</evidence>
<dbReference type="InterPro" id="IPR001370">
    <property type="entry name" value="BIR_rpt"/>
</dbReference>
<protein>
    <recommendedName>
        <fullName evidence="6">Protein bir1</fullName>
    </recommendedName>
</protein>
<feature type="compositionally biased region" description="Basic and acidic residues" evidence="3">
    <location>
        <begin position="550"/>
        <end position="559"/>
    </location>
</feature>
<name>A0A2T2ZTX7_9PEZI</name>
<dbReference type="SMART" id="SM00238">
    <property type="entry name" value="BIR"/>
    <property type="match status" value="2"/>
</dbReference>
<dbReference type="GO" id="GO:0046872">
    <property type="term" value="F:metal ion binding"/>
    <property type="evidence" value="ECO:0007669"/>
    <property type="project" value="UniProtKB-KW"/>
</dbReference>
<feature type="region of interest" description="Disordered" evidence="3">
    <location>
        <begin position="808"/>
        <end position="893"/>
    </location>
</feature>
<feature type="compositionally biased region" description="Basic and acidic residues" evidence="3">
    <location>
        <begin position="365"/>
        <end position="377"/>
    </location>
</feature>
<feature type="region of interest" description="Disordered" evidence="3">
    <location>
        <begin position="257"/>
        <end position="783"/>
    </location>
</feature>
<dbReference type="Gene3D" id="1.10.1170.10">
    <property type="entry name" value="Inhibitor Of Apoptosis Protein (2mihbC-IAP-1), Chain A"/>
    <property type="match status" value="2"/>
</dbReference>
<dbReference type="SUPFAM" id="SSF57924">
    <property type="entry name" value="Inhibitor of apoptosis (IAP) repeat"/>
    <property type="match status" value="2"/>
</dbReference>
<feature type="compositionally biased region" description="Basic residues" evidence="3">
    <location>
        <begin position="387"/>
        <end position="412"/>
    </location>
</feature>
<dbReference type="OrthoDB" id="2196114at2759"/>
<dbReference type="Pfam" id="PF00653">
    <property type="entry name" value="BIR"/>
    <property type="match status" value="2"/>
</dbReference>
<dbReference type="EMBL" id="KZ678699">
    <property type="protein sequence ID" value="PSR76626.1"/>
    <property type="molecule type" value="Genomic_DNA"/>
</dbReference>